<feature type="binding site" evidence="5">
    <location>
        <position position="68"/>
    </location>
    <ligand>
        <name>FAD</name>
        <dbReference type="ChEBI" id="CHEBI:57692"/>
    </ligand>
</feature>
<comment type="cofactor">
    <cofactor evidence="1">
        <name>FAD</name>
        <dbReference type="ChEBI" id="CHEBI:57692"/>
    </cofactor>
</comment>
<evidence type="ECO:0000256" key="4">
    <source>
        <dbReference type="ARBA" id="ARBA00023002"/>
    </source>
</evidence>
<dbReference type="PANTHER" id="PTHR10742">
    <property type="entry name" value="FLAVIN MONOAMINE OXIDASE"/>
    <property type="match status" value="1"/>
</dbReference>
<dbReference type="Gene3D" id="3.90.660.10">
    <property type="match status" value="1"/>
</dbReference>
<dbReference type="Gene3D" id="3.50.50.60">
    <property type="entry name" value="FAD/NAD(P)-binding domain"/>
    <property type="match status" value="1"/>
</dbReference>
<dbReference type="InterPro" id="IPR050281">
    <property type="entry name" value="Flavin_monoamine_oxidase"/>
</dbReference>
<evidence type="ECO:0000256" key="1">
    <source>
        <dbReference type="ARBA" id="ARBA00001974"/>
    </source>
</evidence>
<evidence type="ECO:0000256" key="3">
    <source>
        <dbReference type="ARBA" id="ARBA00005995"/>
    </source>
</evidence>
<evidence type="ECO:0000256" key="2">
    <source>
        <dbReference type="ARBA" id="ARBA00004723"/>
    </source>
</evidence>
<dbReference type="GO" id="GO:0046592">
    <property type="term" value="F:polyamine oxidase activity"/>
    <property type="evidence" value="ECO:0007669"/>
    <property type="project" value="UniProtKB-ARBA"/>
</dbReference>
<evidence type="ECO:0000313" key="8">
    <source>
        <dbReference type="Proteomes" id="UP001154282"/>
    </source>
</evidence>
<organism evidence="7 8">
    <name type="scientific">Linum tenue</name>
    <dbReference type="NCBI Taxonomy" id="586396"/>
    <lineage>
        <taxon>Eukaryota</taxon>
        <taxon>Viridiplantae</taxon>
        <taxon>Streptophyta</taxon>
        <taxon>Embryophyta</taxon>
        <taxon>Tracheophyta</taxon>
        <taxon>Spermatophyta</taxon>
        <taxon>Magnoliopsida</taxon>
        <taxon>eudicotyledons</taxon>
        <taxon>Gunneridae</taxon>
        <taxon>Pentapetalae</taxon>
        <taxon>rosids</taxon>
        <taxon>fabids</taxon>
        <taxon>Malpighiales</taxon>
        <taxon>Linaceae</taxon>
        <taxon>Linum</taxon>
    </lineage>
</organism>
<evidence type="ECO:0000256" key="5">
    <source>
        <dbReference type="PIRSR" id="PIRSR601613-1"/>
    </source>
</evidence>
<comment type="similarity">
    <text evidence="3">Belongs to the flavin monoamine oxidase family.</text>
</comment>
<keyword evidence="4" id="KW-0560">Oxidoreductase</keyword>
<accession>A0AAV0IML5</accession>
<dbReference type="SUPFAM" id="SSF54373">
    <property type="entry name" value="FAD-linked reductases, C-terminal domain"/>
    <property type="match status" value="1"/>
</dbReference>
<protein>
    <recommendedName>
        <fullName evidence="6">Amine oxidase domain-containing protein</fullName>
    </recommendedName>
</protein>
<sequence>AKNKIIHSHCSTSSGEGNCSRNHKTTMTTPTLPSITLLLFLLPHLLSVSATAPASQSPTVIIVGAGMSGISAAKTLHDAGITDILILEATSKVGGRMRKAEIGGNTVELGANWYQGGGPVTNPVLEIASKLNLRYTVTDTGNITANTYKQRGGLYPKEIVEEAHNASVGRTNFCNDFSETLNSDAVDEDDISILAAHRLLGKLPSTPLERAVDYLNDELADGEPPQVTSLKNVYPRREGIDHGPVAHFVADPRGYEVVPQYLGKQFLSSLTNDPRLQFNKVVREISYTDSGVEVKTEDGSSYQAKFVIVSASIGVLQSDLIEFKPKLPMWKRLAIADFSMAVYSKIFLKFPYKFWPTGPGTEFSLYTHTQRGYYPVWQHLENEYPGSNMLMVTVTYNEAKRMEQLSDEEIQAEAMDVLRNMFGEHIPEPESMLTHRWWSDRFFKGSHSNWPHGYSQERHNKLGASVGPIYFTGEHIHKNYFGWVTGAYLAGIDTAKDLVKQLGKANRGVSDA</sequence>
<dbReference type="SUPFAM" id="SSF51905">
    <property type="entry name" value="FAD/NAD(P)-binding domain"/>
    <property type="match status" value="1"/>
</dbReference>
<feature type="non-terminal residue" evidence="7">
    <location>
        <position position="1"/>
    </location>
</feature>
<dbReference type="EMBL" id="CAMGYJ010000004">
    <property type="protein sequence ID" value="CAI0398822.1"/>
    <property type="molecule type" value="Genomic_DNA"/>
</dbReference>
<reference evidence="7" key="1">
    <citation type="submission" date="2022-08" db="EMBL/GenBank/DDBJ databases">
        <authorList>
            <person name="Gutierrez-Valencia J."/>
        </authorList>
    </citation>
    <scope>NUCLEOTIDE SEQUENCE</scope>
</reference>
<dbReference type="Proteomes" id="UP001154282">
    <property type="component" value="Unassembled WGS sequence"/>
</dbReference>
<dbReference type="Pfam" id="PF01593">
    <property type="entry name" value="Amino_oxidase"/>
    <property type="match status" value="1"/>
</dbReference>
<dbReference type="GO" id="GO:0006598">
    <property type="term" value="P:polyamine catabolic process"/>
    <property type="evidence" value="ECO:0007669"/>
    <property type="project" value="UniProtKB-ARBA"/>
</dbReference>
<comment type="pathway">
    <text evidence="2">Amine and polyamine degradation; spermine degradation.</text>
</comment>
<dbReference type="AlphaFoldDB" id="A0AAV0IML5"/>
<keyword evidence="8" id="KW-1185">Reference proteome</keyword>
<name>A0AAV0IML5_9ROSI</name>
<dbReference type="InterPro" id="IPR002937">
    <property type="entry name" value="Amino_oxidase"/>
</dbReference>
<feature type="binding site" evidence="5">
    <location>
        <begin position="88"/>
        <end position="89"/>
    </location>
    <ligand>
        <name>FAD</name>
        <dbReference type="ChEBI" id="CHEBI:57692"/>
    </ligand>
</feature>
<gene>
    <name evidence="7" type="ORF">LITE_LOCUS10050</name>
</gene>
<dbReference type="PRINTS" id="PR00757">
    <property type="entry name" value="AMINEOXDASEF"/>
</dbReference>
<dbReference type="PANTHER" id="PTHR10742:SF313">
    <property type="entry name" value="AMINE OXIDASE"/>
    <property type="match status" value="1"/>
</dbReference>
<evidence type="ECO:0000313" key="7">
    <source>
        <dbReference type="EMBL" id="CAI0398822.1"/>
    </source>
</evidence>
<dbReference type="InterPro" id="IPR001613">
    <property type="entry name" value="Flavin_amine_oxidase"/>
</dbReference>
<proteinExistence type="inferred from homology"/>
<evidence type="ECO:0000259" key="6">
    <source>
        <dbReference type="Pfam" id="PF01593"/>
    </source>
</evidence>
<comment type="caution">
    <text evidence="7">The sequence shown here is derived from an EMBL/GenBank/DDBJ whole genome shotgun (WGS) entry which is preliminary data.</text>
</comment>
<feature type="domain" description="Amine oxidase" evidence="6">
    <location>
        <begin position="67"/>
        <end position="498"/>
    </location>
</feature>
<dbReference type="InterPro" id="IPR036188">
    <property type="entry name" value="FAD/NAD-bd_sf"/>
</dbReference>
<feature type="binding site" evidence="5">
    <location>
        <position position="282"/>
    </location>
    <ligand>
        <name>FAD</name>
        <dbReference type="ChEBI" id="CHEBI:57692"/>
    </ligand>
</feature>